<evidence type="ECO:0000256" key="2">
    <source>
        <dbReference type="ARBA" id="ARBA00003584"/>
    </source>
</evidence>
<dbReference type="SUPFAM" id="SSF54862">
    <property type="entry name" value="4Fe-4S ferredoxins"/>
    <property type="match status" value="1"/>
</dbReference>
<keyword evidence="13" id="KW-1185">Reference proteome</keyword>
<feature type="region of interest" description="Disordered" evidence="10">
    <location>
        <begin position="185"/>
        <end position="209"/>
    </location>
</feature>
<evidence type="ECO:0000256" key="10">
    <source>
        <dbReference type="SAM" id="MobiDB-lite"/>
    </source>
</evidence>
<evidence type="ECO:0000256" key="6">
    <source>
        <dbReference type="ARBA" id="ARBA00022737"/>
    </source>
</evidence>
<dbReference type="eggNOG" id="COG0437">
    <property type="taxonomic scope" value="Bacteria"/>
</dbReference>
<dbReference type="RefSeq" id="WP_005026628.1">
    <property type="nucleotide sequence ID" value="NZ_KE150238.1"/>
</dbReference>
<dbReference type="InterPro" id="IPR014297">
    <property type="entry name" value="DMSO_DmsB"/>
</dbReference>
<dbReference type="GO" id="GO:0046872">
    <property type="term" value="F:metal ion binding"/>
    <property type="evidence" value="ECO:0007669"/>
    <property type="project" value="UniProtKB-KW"/>
</dbReference>
<evidence type="ECO:0000256" key="4">
    <source>
        <dbReference type="ARBA" id="ARBA00022485"/>
    </source>
</evidence>
<dbReference type="Gene3D" id="3.30.70.20">
    <property type="match status" value="2"/>
</dbReference>
<keyword evidence="9" id="KW-0411">Iron-sulfur</keyword>
<evidence type="ECO:0000313" key="13">
    <source>
        <dbReference type="Proteomes" id="UP000006034"/>
    </source>
</evidence>
<comment type="cofactor">
    <cofactor evidence="1">
        <name>[4Fe-4S] cluster</name>
        <dbReference type="ChEBI" id="CHEBI:49883"/>
    </cofactor>
</comment>
<dbReference type="GO" id="GO:0051539">
    <property type="term" value="F:4 iron, 4 sulfur cluster binding"/>
    <property type="evidence" value="ECO:0007669"/>
    <property type="project" value="UniProtKB-KW"/>
</dbReference>
<dbReference type="InterPro" id="IPR017900">
    <property type="entry name" value="4Fe4S_Fe_S_CS"/>
</dbReference>
<keyword evidence="6" id="KW-0677">Repeat</keyword>
<feature type="domain" description="4Fe-4S ferredoxin-type" evidence="11">
    <location>
        <begin position="5"/>
        <end position="33"/>
    </location>
</feature>
<evidence type="ECO:0000256" key="8">
    <source>
        <dbReference type="ARBA" id="ARBA00023004"/>
    </source>
</evidence>
<evidence type="ECO:0000256" key="9">
    <source>
        <dbReference type="ARBA" id="ARBA00023014"/>
    </source>
</evidence>
<dbReference type="InterPro" id="IPR017896">
    <property type="entry name" value="4Fe4S_Fe-S-bd"/>
</dbReference>
<dbReference type="Pfam" id="PF13247">
    <property type="entry name" value="Fer4_11"/>
    <property type="match status" value="1"/>
</dbReference>
<evidence type="ECO:0000313" key="12">
    <source>
        <dbReference type="EMBL" id="EFV44697.1"/>
    </source>
</evidence>
<dbReference type="PROSITE" id="PS00198">
    <property type="entry name" value="4FE4S_FER_1"/>
    <property type="match status" value="1"/>
</dbReference>
<reference evidence="12 13" key="1">
    <citation type="submission" date="2010-10" db="EMBL/GenBank/DDBJ databases">
        <authorList>
            <consortium name="The Broad Institute Genome Sequencing Platform"/>
            <person name="Ward D."/>
            <person name="Earl A."/>
            <person name="Feldgarden M."/>
            <person name="Young S.K."/>
            <person name="Gargeya S."/>
            <person name="Zeng Q."/>
            <person name="Alvarado L."/>
            <person name="Berlin A."/>
            <person name="Bochicchio J."/>
            <person name="Chapman S.B."/>
            <person name="Chen Z."/>
            <person name="Freedman E."/>
            <person name="Gellesch M."/>
            <person name="Goldberg J."/>
            <person name="Griggs A."/>
            <person name="Gujja S."/>
            <person name="Heilman E."/>
            <person name="Heiman D."/>
            <person name="Howarth C."/>
            <person name="Mehta T."/>
            <person name="Neiman D."/>
            <person name="Pearson M."/>
            <person name="Roberts A."/>
            <person name="Saif S."/>
            <person name="Shea T."/>
            <person name="Shenoy N."/>
            <person name="Sisk P."/>
            <person name="Stolte C."/>
            <person name="Sykes S."/>
            <person name="White J."/>
            <person name="Yandava C."/>
            <person name="Allen-Vercoe E."/>
            <person name="Sibley C."/>
            <person name="Ambrose C.E."/>
            <person name="Strauss J."/>
            <person name="Daigneault M."/>
            <person name="Haas B."/>
            <person name="Nusbaum C."/>
            <person name="Birren B."/>
        </authorList>
    </citation>
    <scope>NUCLEOTIDE SEQUENCE [LARGE SCALE GENOMIC DNA]</scope>
    <source>
        <strain evidence="12 13">3_1_6</strain>
    </source>
</reference>
<comment type="caution">
    <text evidence="12">The sequence shown here is derived from an EMBL/GenBank/DDBJ whole genome shotgun (WGS) entry which is preliminary data.</text>
</comment>
<protein>
    <submittedName>
        <fullName evidence="12">Dimethylsulfoxide reductase, chain B</fullName>
    </submittedName>
</protein>
<dbReference type="AlphaFoldDB" id="E5Y5H2"/>
<dbReference type="PANTHER" id="PTHR43177">
    <property type="entry name" value="PROTEIN NRFC"/>
    <property type="match status" value="1"/>
</dbReference>
<keyword evidence="3" id="KW-0813">Transport</keyword>
<keyword evidence="7" id="KW-0249">Electron transport</keyword>
<dbReference type="PANTHER" id="PTHR43177:SF5">
    <property type="entry name" value="ANAEROBIC DIMETHYL SULFOXIDE REDUCTASE CHAIN B-RELATED"/>
    <property type="match status" value="1"/>
</dbReference>
<dbReference type="OrthoDB" id="9789030at2"/>
<dbReference type="CDD" id="cd16371">
    <property type="entry name" value="DMSOR_beta_like"/>
    <property type="match status" value="1"/>
</dbReference>
<dbReference type="GeneID" id="78086557"/>
<proteinExistence type="predicted"/>
<dbReference type="STRING" id="563192.HMPREF0179_01435"/>
<reference evidence="12 13" key="2">
    <citation type="submission" date="2013-04" db="EMBL/GenBank/DDBJ databases">
        <title>The Genome Sequence of Bilophila wadsworthia 3_1_6.</title>
        <authorList>
            <consortium name="The Broad Institute Genomics Platform"/>
            <person name="Earl A."/>
            <person name="Ward D."/>
            <person name="Feldgarden M."/>
            <person name="Gevers D."/>
            <person name="Sibley C."/>
            <person name="Strauss J."/>
            <person name="Allen-Vercoe E."/>
            <person name="Walker B."/>
            <person name="Young S."/>
            <person name="Zeng Q."/>
            <person name="Gargeya S."/>
            <person name="Fitzgerald M."/>
            <person name="Haas B."/>
            <person name="Abouelleil A."/>
            <person name="Allen A.W."/>
            <person name="Alvarado L."/>
            <person name="Arachchi H.M."/>
            <person name="Berlin A.M."/>
            <person name="Chapman S.B."/>
            <person name="Gainer-Dewar J."/>
            <person name="Goldberg J."/>
            <person name="Griggs A."/>
            <person name="Gujja S."/>
            <person name="Hansen M."/>
            <person name="Howarth C."/>
            <person name="Imamovic A."/>
            <person name="Ireland A."/>
            <person name="Larimer J."/>
            <person name="McCowan C."/>
            <person name="Murphy C."/>
            <person name="Pearson M."/>
            <person name="Poon T.W."/>
            <person name="Priest M."/>
            <person name="Roberts A."/>
            <person name="Saif S."/>
            <person name="Shea T."/>
            <person name="Sisk P."/>
            <person name="Sykes S."/>
            <person name="Wortman J."/>
            <person name="Nusbaum C."/>
            <person name="Birren B."/>
        </authorList>
    </citation>
    <scope>NUCLEOTIDE SEQUENCE [LARGE SCALE GENOMIC DNA]</scope>
    <source>
        <strain evidence="12 13">3_1_6</strain>
    </source>
</reference>
<dbReference type="NCBIfam" id="TIGR02951">
    <property type="entry name" value="DMSO_dmsB"/>
    <property type="match status" value="1"/>
</dbReference>
<keyword evidence="8" id="KW-0408">Iron</keyword>
<name>E5Y5H2_BILW3</name>
<feature type="domain" description="4Fe-4S ferredoxin-type" evidence="11">
    <location>
        <begin position="59"/>
        <end position="89"/>
    </location>
</feature>
<dbReference type="HOGENOM" id="CLU_043374_2_0_7"/>
<sequence length="209" mass="23473">MIKNPAFYFNSELCTGCKACMIACIDKHNLNKGVLWRRVLEYSGGEWLPVGDAYEQNVFAYYVSLSCNHCENPVCAEACPTQAMHKDENGIVSVDPDRCVGCRYCEWNCPYGAPQFDPERKKMTKCDFCRDYLEQGLPPSCVAACPCRALDYGEYDELLKRYGEQAAIAPLPGPELTRPHFICAPNRHSKPQGSTEGLRGKRISNPEEV</sequence>
<evidence type="ECO:0000256" key="3">
    <source>
        <dbReference type="ARBA" id="ARBA00022448"/>
    </source>
</evidence>
<keyword evidence="5" id="KW-0479">Metal-binding</keyword>
<feature type="domain" description="4Fe-4S ferredoxin-type" evidence="11">
    <location>
        <begin position="90"/>
        <end position="119"/>
    </location>
</feature>
<evidence type="ECO:0000256" key="7">
    <source>
        <dbReference type="ARBA" id="ARBA00022982"/>
    </source>
</evidence>
<evidence type="ECO:0000259" key="11">
    <source>
        <dbReference type="PROSITE" id="PS51379"/>
    </source>
</evidence>
<keyword evidence="4" id="KW-0004">4Fe-4S</keyword>
<comment type="function">
    <text evidence="2">Electron transfer subunit of the terminal reductase during anaerobic growth on various sulfoxide and N-oxide compounds.</text>
</comment>
<gene>
    <name evidence="12" type="ORF">HMPREF0179_01435</name>
</gene>
<evidence type="ECO:0000256" key="1">
    <source>
        <dbReference type="ARBA" id="ARBA00001966"/>
    </source>
</evidence>
<organism evidence="12 13">
    <name type="scientific">Bilophila wadsworthia (strain 3_1_6)</name>
    <dbReference type="NCBI Taxonomy" id="563192"/>
    <lineage>
        <taxon>Bacteria</taxon>
        <taxon>Pseudomonadati</taxon>
        <taxon>Thermodesulfobacteriota</taxon>
        <taxon>Desulfovibrionia</taxon>
        <taxon>Desulfovibrionales</taxon>
        <taxon>Desulfovibrionaceae</taxon>
        <taxon>Bilophila</taxon>
    </lineage>
</organism>
<dbReference type="Proteomes" id="UP000006034">
    <property type="component" value="Unassembled WGS sequence"/>
</dbReference>
<evidence type="ECO:0000256" key="5">
    <source>
        <dbReference type="ARBA" id="ARBA00022723"/>
    </source>
</evidence>
<dbReference type="InterPro" id="IPR050954">
    <property type="entry name" value="ET_IronSulfur_Cluster-Binding"/>
</dbReference>
<dbReference type="PROSITE" id="PS51379">
    <property type="entry name" value="4FE4S_FER_2"/>
    <property type="match status" value="3"/>
</dbReference>
<dbReference type="EMBL" id="ADCP02000001">
    <property type="protein sequence ID" value="EFV44697.1"/>
    <property type="molecule type" value="Genomic_DNA"/>
</dbReference>
<accession>E5Y5H2</accession>